<evidence type="ECO:0000313" key="20">
    <source>
        <dbReference type="EMBL" id="AML26742.1"/>
    </source>
</evidence>
<feature type="transmembrane region" description="Helical" evidence="18">
    <location>
        <begin position="261"/>
        <end position="283"/>
    </location>
</feature>
<dbReference type="GO" id="GO:0008137">
    <property type="term" value="F:NADH dehydrogenase (ubiquinone) activity"/>
    <property type="evidence" value="ECO:0007669"/>
    <property type="project" value="UniProtKB-EC"/>
</dbReference>
<proteinExistence type="inferred from homology"/>
<evidence type="ECO:0000256" key="9">
    <source>
        <dbReference type="ARBA" id="ARBA00022792"/>
    </source>
</evidence>
<evidence type="ECO:0000256" key="18">
    <source>
        <dbReference type="RuleBase" id="RU003403"/>
    </source>
</evidence>
<comment type="catalytic activity">
    <reaction evidence="17 18">
        <text>a ubiquinone + NADH + 5 H(+)(in) = a ubiquinol + NAD(+) + 4 H(+)(out)</text>
        <dbReference type="Rhea" id="RHEA:29091"/>
        <dbReference type="Rhea" id="RHEA-COMP:9565"/>
        <dbReference type="Rhea" id="RHEA-COMP:9566"/>
        <dbReference type="ChEBI" id="CHEBI:15378"/>
        <dbReference type="ChEBI" id="CHEBI:16389"/>
        <dbReference type="ChEBI" id="CHEBI:17976"/>
        <dbReference type="ChEBI" id="CHEBI:57540"/>
        <dbReference type="ChEBI" id="CHEBI:57945"/>
        <dbReference type="EC" id="7.1.1.2"/>
    </reaction>
</comment>
<evidence type="ECO:0000256" key="15">
    <source>
        <dbReference type="ARBA" id="ARBA00023128"/>
    </source>
</evidence>
<sequence>MNKALFILTLIMGTIMSISSNTWFGIWMGLEINLLSIIPLMSKPNSPISAESSIKYFITQALASSVLLASIISMKMMSNLTTNIMIESVMLTKMGAAPFHFWFPEVMEGLTWNINMIIMTWQKLAPMVILLYSPLIMKFTLIVIITSMLVSGLMGINQTSLRKIMAFSSINHIGWMLSTIQFMETLWLIYFLTYTVIIIPIVLIMSKLNLSHIKQFMNVMDKSPSKMFLSLNFLSLGGIPPFLGFFPKWLAIQGLIENKLIILAFLMVTLTLVPLYFYIRLSLTSLTLYQQKINQESPMLHSKMIFSMNSMSMIGLLICTVLFNLT</sequence>
<dbReference type="InterPro" id="IPR003917">
    <property type="entry name" value="NADH_UbQ_OxRdtase_chain2"/>
</dbReference>
<dbReference type="AlphaFoldDB" id="A0A126TGH9"/>
<evidence type="ECO:0000256" key="1">
    <source>
        <dbReference type="ARBA" id="ARBA00003257"/>
    </source>
</evidence>
<evidence type="ECO:0000256" key="8">
    <source>
        <dbReference type="ARBA" id="ARBA00022692"/>
    </source>
</evidence>
<feature type="transmembrane region" description="Helical" evidence="18">
    <location>
        <begin position="54"/>
        <end position="72"/>
    </location>
</feature>
<keyword evidence="9 18" id="KW-0999">Mitochondrion inner membrane</keyword>
<reference evidence="20" key="1">
    <citation type="submission" date="2015-09" db="EMBL/GenBank/DDBJ databases">
        <title>Capturing the unknown biodiversity of arthropods in tropical forests using metagenomics.</title>
        <authorList>
            <person name="Andujar C."/>
            <person name="Creedy T.J."/>
            <person name="Garner B."/>
            <person name="Canty R."/>
            <person name="Warner H.B."/>
            <person name="Lipecki J."/>
            <person name="Crampton-Platt A."/>
            <person name="Gabrielli M."/>
            <person name="Croydon-Veleslavov I.A."/>
            <person name="Lim J.L."/>
            <person name="Linard B."/>
            <person name="Vogler A."/>
        </authorList>
    </citation>
    <scope>NUCLEOTIDE SEQUENCE</scope>
</reference>
<feature type="transmembrane region" description="Helical" evidence="18">
    <location>
        <begin position="129"/>
        <end position="152"/>
    </location>
</feature>
<evidence type="ECO:0000256" key="14">
    <source>
        <dbReference type="ARBA" id="ARBA00023075"/>
    </source>
</evidence>
<dbReference type="InterPro" id="IPR050175">
    <property type="entry name" value="Complex_I_Subunit_2"/>
</dbReference>
<name>A0A126TGH9_9COLE</name>
<keyword evidence="11 18" id="KW-0249">Electron transport</keyword>
<keyword evidence="8 18" id="KW-0812">Transmembrane</keyword>
<feature type="transmembrane region" description="Helical" evidence="18">
    <location>
        <begin position="304"/>
        <end position="325"/>
    </location>
</feature>
<feature type="transmembrane region" description="Helical" evidence="18">
    <location>
        <begin position="188"/>
        <end position="206"/>
    </location>
</feature>
<dbReference type="EC" id="7.1.1.2" evidence="4 18"/>
<comment type="subcellular location">
    <subcellularLocation>
        <location evidence="2 18">Mitochondrion inner membrane</location>
        <topology evidence="2 18">Multi-pass membrane protein</topology>
    </subcellularLocation>
</comment>
<evidence type="ECO:0000256" key="6">
    <source>
        <dbReference type="ARBA" id="ARBA00022448"/>
    </source>
</evidence>
<keyword evidence="15 18" id="KW-0496">Mitochondrion</keyword>
<evidence type="ECO:0000256" key="12">
    <source>
        <dbReference type="ARBA" id="ARBA00022989"/>
    </source>
</evidence>
<dbReference type="EMBL" id="KT696265">
    <property type="protein sequence ID" value="AML26742.1"/>
    <property type="molecule type" value="Genomic_DNA"/>
</dbReference>
<evidence type="ECO:0000256" key="11">
    <source>
        <dbReference type="ARBA" id="ARBA00022982"/>
    </source>
</evidence>
<comment type="function">
    <text evidence="18">Core subunit of the mitochondrial membrane respiratory chain NADH dehydrogenase (Complex I) which catalyzes electron transfer from NADH through the respiratory chain, using ubiquinone as an electron acceptor. Essential for the catalytic activity and assembly of complex I.</text>
</comment>
<dbReference type="PANTHER" id="PTHR46552:SF1">
    <property type="entry name" value="NADH-UBIQUINONE OXIDOREDUCTASE CHAIN 2"/>
    <property type="match status" value="1"/>
</dbReference>
<evidence type="ECO:0000256" key="10">
    <source>
        <dbReference type="ARBA" id="ARBA00022967"/>
    </source>
</evidence>
<protein>
    <recommendedName>
        <fullName evidence="5 18">NADH-ubiquinone oxidoreductase chain 2</fullName>
        <ecNumber evidence="4 18">7.1.1.2</ecNumber>
    </recommendedName>
</protein>
<dbReference type="InterPro" id="IPR001750">
    <property type="entry name" value="ND/Mrp_TM"/>
</dbReference>
<evidence type="ECO:0000256" key="3">
    <source>
        <dbReference type="ARBA" id="ARBA00007012"/>
    </source>
</evidence>
<comment type="function">
    <text evidence="1">Core subunit of the mitochondrial membrane respiratory chain NADH dehydrogenase (Complex I) that is believed to belong to the minimal assembly required for catalysis. Complex I functions in the transfer of electrons from NADH to the respiratory chain. The immediate electron acceptor for the enzyme is believed to be ubiquinone.</text>
</comment>
<comment type="similarity">
    <text evidence="3 18">Belongs to the complex I subunit 2 family.</text>
</comment>
<feature type="domain" description="NADH:quinone oxidoreductase/Mrp antiporter transmembrane" evidence="19">
    <location>
        <begin position="20"/>
        <end position="271"/>
    </location>
</feature>
<evidence type="ECO:0000256" key="13">
    <source>
        <dbReference type="ARBA" id="ARBA00023027"/>
    </source>
</evidence>
<keyword evidence="14 18" id="KW-0830">Ubiquinone</keyword>
<keyword evidence="16 18" id="KW-0472">Membrane</keyword>
<geneLocation type="mitochondrion" evidence="20"/>
<evidence type="ECO:0000256" key="2">
    <source>
        <dbReference type="ARBA" id="ARBA00004448"/>
    </source>
</evidence>
<dbReference type="Pfam" id="PF00361">
    <property type="entry name" value="Proton_antipo_M"/>
    <property type="match status" value="1"/>
</dbReference>
<evidence type="ECO:0000259" key="19">
    <source>
        <dbReference type="Pfam" id="PF00361"/>
    </source>
</evidence>
<keyword evidence="10 18" id="KW-1278">Translocase</keyword>
<organism evidence="20">
    <name type="scientific">Histeridae sp. BMNH 1274741</name>
    <dbReference type="NCBI Taxonomy" id="1796509"/>
    <lineage>
        <taxon>Eukaryota</taxon>
        <taxon>Metazoa</taxon>
        <taxon>Ecdysozoa</taxon>
        <taxon>Arthropoda</taxon>
        <taxon>Hexapoda</taxon>
        <taxon>Insecta</taxon>
        <taxon>Pterygota</taxon>
        <taxon>Neoptera</taxon>
        <taxon>Endopterygota</taxon>
        <taxon>Coleoptera</taxon>
        <taxon>Polyphaga</taxon>
        <taxon>Staphyliniformia</taxon>
        <taxon>Histeridae</taxon>
    </lineage>
</organism>
<evidence type="ECO:0000256" key="5">
    <source>
        <dbReference type="ARBA" id="ARBA00021008"/>
    </source>
</evidence>
<gene>
    <name evidence="20" type="primary">ND2</name>
</gene>
<dbReference type="PANTHER" id="PTHR46552">
    <property type="entry name" value="NADH-UBIQUINONE OXIDOREDUCTASE CHAIN 2"/>
    <property type="match status" value="1"/>
</dbReference>
<keyword evidence="12 18" id="KW-1133">Transmembrane helix</keyword>
<feature type="transmembrane region" description="Helical" evidence="18">
    <location>
        <begin position="227"/>
        <end position="249"/>
    </location>
</feature>
<evidence type="ECO:0000256" key="7">
    <source>
        <dbReference type="ARBA" id="ARBA00022660"/>
    </source>
</evidence>
<accession>A0A126TGH9</accession>
<dbReference type="GO" id="GO:0005743">
    <property type="term" value="C:mitochondrial inner membrane"/>
    <property type="evidence" value="ECO:0007669"/>
    <property type="project" value="UniProtKB-SubCell"/>
</dbReference>
<keyword evidence="13 18" id="KW-0520">NAD</keyword>
<evidence type="ECO:0000256" key="4">
    <source>
        <dbReference type="ARBA" id="ARBA00012944"/>
    </source>
</evidence>
<evidence type="ECO:0000256" key="17">
    <source>
        <dbReference type="ARBA" id="ARBA00049551"/>
    </source>
</evidence>
<dbReference type="GO" id="GO:0006120">
    <property type="term" value="P:mitochondrial electron transport, NADH to ubiquinone"/>
    <property type="evidence" value="ECO:0007669"/>
    <property type="project" value="InterPro"/>
</dbReference>
<keyword evidence="6" id="KW-0813">Transport</keyword>
<evidence type="ECO:0000256" key="16">
    <source>
        <dbReference type="ARBA" id="ARBA00023136"/>
    </source>
</evidence>
<keyword evidence="7 18" id="KW-0679">Respiratory chain</keyword>
<dbReference type="PRINTS" id="PR01436">
    <property type="entry name" value="NADHDHGNASE2"/>
</dbReference>